<dbReference type="InterPro" id="IPR001678">
    <property type="entry name" value="MeTrfase_RsmB-F_NOP2_dom"/>
</dbReference>
<dbReference type="Gene3D" id="3.30.70.1170">
    <property type="entry name" value="Sun protein, domain 3"/>
    <property type="match status" value="1"/>
</dbReference>
<accession>A0A1G1XWU6</accession>
<keyword evidence="6 7" id="KW-0694">RNA-binding</keyword>
<dbReference type="EMBL" id="MHIB01000025">
    <property type="protein sequence ID" value="OGY44050.1"/>
    <property type="molecule type" value="Genomic_DNA"/>
</dbReference>
<reference evidence="9 10" key="1">
    <citation type="journal article" date="2016" name="Nat. Commun.">
        <title>Thousands of microbial genomes shed light on interconnected biogeochemical processes in an aquifer system.</title>
        <authorList>
            <person name="Anantharaman K."/>
            <person name="Brown C.T."/>
            <person name="Hug L.A."/>
            <person name="Sharon I."/>
            <person name="Castelle C.J."/>
            <person name="Probst A.J."/>
            <person name="Thomas B.C."/>
            <person name="Singh A."/>
            <person name="Wilkins M.J."/>
            <person name="Karaoz U."/>
            <person name="Brodie E.L."/>
            <person name="Williams K.H."/>
            <person name="Hubbard S.S."/>
            <person name="Banfield J.F."/>
        </authorList>
    </citation>
    <scope>NUCLEOTIDE SEQUENCE [LARGE SCALE GENOMIC DNA]</scope>
</reference>
<evidence type="ECO:0000256" key="5">
    <source>
        <dbReference type="ARBA" id="ARBA00022691"/>
    </source>
</evidence>
<organism evidence="9 10">
    <name type="scientific">Candidatus Buchananbacteria bacterium RIFCSPHIGHO2_01_FULL_39_14</name>
    <dbReference type="NCBI Taxonomy" id="1797532"/>
    <lineage>
        <taxon>Bacteria</taxon>
        <taxon>Candidatus Buchananiibacteriota</taxon>
    </lineage>
</organism>
<feature type="domain" description="SAM-dependent MTase RsmB/NOP-type" evidence="8">
    <location>
        <begin position="33"/>
        <end position="317"/>
    </location>
</feature>
<keyword evidence="2" id="KW-0963">Cytoplasm</keyword>
<dbReference type="SUPFAM" id="SSF53335">
    <property type="entry name" value="S-adenosyl-L-methionine-dependent methyltransferases"/>
    <property type="match status" value="1"/>
</dbReference>
<comment type="caution">
    <text evidence="9">The sequence shown here is derived from an EMBL/GenBank/DDBJ whole genome shotgun (WGS) entry which is preliminary data.</text>
</comment>
<gene>
    <name evidence="9" type="ORF">A2729_04950</name>
</gene>
<evidence type="ECO:0000256" key="3">
    <source>
        <dbReference type="ARBA" id="ARBA00022603"/>
    </source>
</evidence>
<dbReference type="InterPro" id="IPR049560">
    <property type="entry name" value="MeTrfase_RsmB-F_NOP2_cat"/>
</dbReference>
<dbReference type="GO" id="GO:0008173">
    <property type="term" value="F:RNA methyltransferase activity"/>
    <property type="evidence" value="ECO:0007669"/>
    <property type="project" value="InterPro"/>
</dbReference>
<feature type="binding site" evidence="7">
    <location>
        <begin position="125"/>
        <end position="131"/>
    </location>
    <ligand>
        <name>S-adenosyl-L-methionine</name>
        <dbReference type="ChEBI" id="CHEBI:59789"/>
    </ligand>
</feature>
<evidence type="ECO:0000256" key="1">
    <source>
        <dbReference type="ARBA" id="ARBA00007494"/>
    </source>
</evidence>
<name>A0A1G1XWU6_9BACT</name>
<sequence>MSQEPEQIPTTETIVFKPIFIERYSKLTDFEQFKKYSLSFLRRSIRINTVRGSVKEIKASIEAKGWQLEPIPWCKEGFWISHTERRDVGNLFEHHLGQIYVQEAASMIPPLVLQPQPHDLVLDLCAAPGSKTTQMGAMMQNTGLIVANDYKGQRLQSLGINLQRSGLTNTLISLMHGKRFYQFQFDKILVDAPCSGTGTIRKSLKTIHIWNAGMITKLAKQQKELAHRAFENLRPGGEMVYSTCSVEPEENEGVINYLLNTFPNAELLKVKLPGLKTSPPILEFNGEKYDPRIKNTLRIWPQDNDTEGFFIAKIKKVEE</sequence>
<keyword evidence="5 7" id="KW-0949">S-adenosyl-L-methionine</keyword>
<dbReference type="PROSITE" id="PS51686">
    <property type="entry name" value="SAM_MT_RSMB_NOP"/>
    <property type="match status" value="1"/>
</dbReference>
<proteinExistence type="inferred from homology"/>
<dbReference type="Pfam" id="PF17125">
    <property type="entry name" value="Methyltr_RsmF_N"/>
    <property type="match status" value="1"/>
</dbReference>
<dbReference type="GO" id="GO:0008757">
    <property type="term" value="F:S-adenosylmethionine-dependent methyltransferase activity"/>
    <property type="evidence" value="ECO:0007669"/>
    <property type="project" value="InterPro"/>
</dbReference>
<dbReference type="PRINTS" id="PR02008">
    <property type="entry name" value="RCMTFAMILY"/>
</dbReference>
<dbReference type="GO" id="GO:0001510">
    <property type="term" value="P:RNA methylation"/>
    <property type="evidence" value="ECO:0007669"/>
    <property type="project" value="InterPro"/>
</dbReference>
<dbReference type="AlphaFoldDB" id="A0A1G1XWU6"/>
<comment type="caution">
    <text evidence="7">Lacks conserved residue(s) required for the propagation of feature annotation.</text>
</comment>
<evidence type="ECO:0000256" key="4">
    <source>
        <dbReference type="ARBA" id="ARBA00022679"/>
    </source>
</evidence>
<evidence type="ECO:0000256" key="7">
    <source>
        <dbReference type="PROSITE-ProRule" id="PRU01023"/>
    </source>
</evidence>
<dbReference type="PANTHER" id="PTHR22807:SF30">
    <property type="entry name" value="28S RRNA (CYTOSINE(4447)-C(5))-METHYLTRANSFERASE-RELATED"/>
    <property type="match status" value="1"/>
</dbReference>
<dbReference type="Pfam" id="PF01189">
    <property type="entry name" value="Methyltr_RsmB-F"/>
    <property type="match status" value="1"/>
</dbReference>
<dbReference type="GO" id="GO:0003723">
    <property type="term" value="F:RNA binding"/>
    <property type="evidence" value="ECO:0007669"/>
    <property type="project" value="UniProtKB-UniRule"/>
</dbReference>
<dbReference type="NCBIfam" id="TIGR00446">
    <property type="entry name" value="nop2p"/>
    <property type="match status" value="1"/>
</dbReference>
<evidence type="ECO:0000313" key="10">
    <source>
        <dbReference type="Proteomes" id="UP000178930"/>
    </source>
</evidence>
<dbReference type="PANTHER" id="PTHR22807">
    <property type="entry name" value="NOP2 YEAST -RELATED NOL1/NOP2/FMU SUN DOMAIN-CONTAINING"/>
    <property type="match status" value="1"/>
</dbReference>
<dbReference type="PROSITE" id="PS01153">
    <property type="entry name" value="NOL1_NOP2_SUN"/>
    <property type="match status" value="1"/>
</dbReference>
<keyword evidence="3 7" id="KW-0489">Methyltransferase</keyword>
<evidence type="ECO:0000313" key="9">
    <source>
        <dbReference type="EMBL" id="OGY44050.1"/>
    </source>
</evidence>
<evidence type="ECO:0000256" key="2">
    <source>
        <dbReference type="ARBA" id="ARBA00022490"/>
    </source>
</evidence>
<feature type="binding site" evidence="7">
    <location>
        <position position="149"/>
    </location>
    <ligand>
        <name>S-adenosyl-L-methionine</name>
        <dbReference type="ChEBI" id="CHEBI:59789"/>
    </ligand>
</feature>
<evidence type="ECO:0000259" key="8">
    <source>
        <dbReference type="PROSITE" id="PS51686"/>
    </source>
</evidence>
<dbReference type="InterPro" id="IPR023267">
    <property type="entry name" value="RCMT"/>
</dbReference>
<evidence type="ECO:0000256" key="6">
    <source>
        <dbReference type="ARBA" id="ARBA00022884"/>
    </source>
</evidence>
<dbReference type="InterPro" id="IPR018314">
    <property type="entry name" value="RsmB/NOL1/NOP2-like_CS"/>
</dbReference>
<dbReference type="GO" id="GO:0006396">
    <property type="term" value="P:RNA processing"/>
    <property type="evidence" value="ECO:0007669"/>
    <property type="project" value="InterPro"/>
</dbReference>
<comment type="similarity">
    <text evidence="1 7">Belongs to the class I-like SAM-binding methyltransferase superfamily. RsmB/NOP family.</text>
</comment>
<protein>
    <recommendedName>
        <fullName evidence="8">SAM-dependent MTase RsmB/NOP-type domain-containing protein</fullName>
    </recommendedName>
</protein>
<dbReference type="InterPro" id="IPR029063">
    <property type="entry name" value="SAM-dependent_MTases_sf"/>
</dbReference>
<feature type="binding site" evidence="7">
    <location>
        <position position="191"/>
    </location>
    <ligand>
        <name>S-adenosyl-L-methionine</name>
        <dbReference type="ChEBI" id="CHEBI:59789"/>
    </ligand>
</feature>
<keyword evidence="4 7" id="KW-0808">Transferase</keyword>
<feature type="active site" description="Nucleophile" evidence="7">
    <location>
        <position position="244"/>
    </location>
</feature>
<dbReference type="InterPro" id="IPR011023">
    <property type="entry name" value="Nop2p"/>
</dbReference>
<dbReference type="InterPro" id="IPR031341">
    <property type="entry name" value="Methyltr_RsmF_N"/>
</dbReference>
<dbReference type="Gene3D" id="3.40.50.150">
    <property type="entry name" value="Vaccinia Virus protein VP39"/>
    <property type="match status" value="1"/>
</dbReference>
<dbReference type="STRING" id="1797532.A2729_04950"/>
<dbReference type="Proteomes" id="UP000178930">
    <property type="component" value="Unassembled WGS sequence"/>
</dbReference>